<dbReference type="SMART" id="SM00448">
    <property type="entry name" value="REC"/>
    <property type="match status" value="1"/>
</dbReference>
<organism evidence="3 4">
    <name type="scientific">Croceitalea dokdonensis DOKDO 023</name>
    <dbReference type="NCBI Taxonomy" id="1300341"/>
    <lineage>
        <taxon>Bacteria</taxon>
        <taxon>Pseudomonadati</taxon>
        <taxon>Bacteroidota</taxon>
        <taxon>Flavobacteriia</taxon>
        <taxon>Flavobacteriales</taxon>
        <taxon>Flavobacteriaceae</taxon>
        <taxon>Croceitalea</taxon>
    </lineage>
</organism>
<name>A0A0P7ASE9_9FLAO</name>
<dbReference type="EMBL" id="LDJX01000006">
    <property type="protein sequence ID" value="KPM30864.1"/>
    <property type="molecule type" value="Genomic_DNA"/>
</dbReference>
<keyword evidence="1" id="KW-0597">Phosphoprotein</keyword>
<gene>
    <name evidence="3" type="ORF">I595_2841</name>
</gene>
<evidence type="ECO:0000313" key="3">
    <source>
        <dbReference type="EMBL" id="KPM30864.1"/>
    </source>
</evidence>
<dbReference type="InterPro" id="IPR052893">
    <property type="entry name" value="TCS_response_regulator"/>
</dbReference>
<dbReference type="Pfam" id="PF00072">
    <property type="entry name" value="Response_reg"/>
    <property type="match status" value="1"/>
</dbReference>
<dbReference type="RefSeq" id="WP_054560075.1">
    <property type="nucleotide sequence ID" value="NZ_LDJX01000006.1"/>
</dbReference>
<proteinExistence type="predicted"/>
<dbReference type="PANTHER" id="PTHR44520">
    <property type="entry name" value="RESPONSE REGULATOR RCP1-RELATED"/>
    <property type="match status" value="1"/>
</dbReference>
<dbReference type="Gene3D" id="3.40.50.2300">
    <property type="match status" value="1"/>
</dbReference>
<comment type="caution">
    <text evidence="3">The sequence shown here is derived from an EMBL/GenBank/DDBJ whole genome shotgun (WGS) entry which is preliminary data.</text>
</comment>
<accession>A0A0P7ASE9</accession>
<dbReference type="PROSITE" id="PS50110">
    <property type="entry name" value="RESPONSE_REGULATORY"/>
    <property type="match status" value="1"/>
</dbReference>
<dbReference type="PANTHER" id="PTHR44520:SF2">
    <property type="entry name" value="RESPONSE REGULATOR RCP1"/>
    <property type="match status" value="1"/>
</dbReference>
<evidence type="ECO:0000313" key="4">
    <source>
        <dbReference type="Proteomes" id="UP000050280"/>
    </source>
</evidence>
<keyword evidence="4" id="KW-1185">Reference proteome</keyword>
<protein>
    <submittedName>
        <fullName evidence="3">Two-component response regulator</fullName>
    </submittedName>
</protein>
<feature type="domain" description="Response regulatory" evidence="2">
    <location>
        <begin position="5"/>
        <end position="132"/>
    </location>
</feature>
<dbReference type="STRING" id="1300341.I595_2841"/>
<evidence type="ECO:0000256" key="1">
    <source>
        <dbReference type="PROSITE-ProRule" id="PRU00169"/>
    </source>
</evidence>
<dbReference type="InterPro" id="IPR001789">
    <property type="entry name" value="Sig_transdc_resp-reg_receiver"/>
</dbReference>
<dbReference type="InterPro" id="IPR011006">
    <property type="entry name" value="CheY-like_superfamily"/>
</dbReference>
<sequence length="132" mass="14878">MGSKQIFLVDDDVIFRTASSILLKQNLPDYGSVPFENGEEVCDALLALTQSKESLPELMFLDINMPVMNGWEVLEELKTALPKICQDIKIYILTSSIAPEDMNLSKTYDFINGYITKPLTTNDIDNIKEVLE</sequence>
<dbReference type="AlphaFoldDB" id="A0A0P7ASE9"/>
<dbReference type="Proteomes" id="UP000050280">
    <property type="component" value="Unassembled WGS sequence"/>
</dbReference>
<dbReference type="SUPFAM" id="SSF52172">
    <property type="entry name" value="CheY-like"/>
    <property type="match status" value="1"/>
</dbReference>
<dbReference type="GO" id="GO:0000160">
    <property type="term" value="P:phosphorelay signal transduction system"/>
    <property type="evidence" value="ECO:0007669"/>
    <property type="project" value="InterPro"/>
</dbReference>
<reference evidence="3 4" key="1">
    <citation type="submission" date="2015-09" db="EMBL/GenBank/DDBJ databases">
        <title>Genome sequence of the marine flavobacterium Croceitalea dokdonensis DOKDO 023 that contains proton- and sodium-pumping rhodopsins.</title>
        <authorList>
            <person name="Kwon S.-K."/>
            <person name="Lee H.K."/>
            <person name="Kwak M.-J."/>
            <person name="Kim J.F."/>
        </authorList>
    </citation>
    <scope>NUCLEOTIDE SEQUENCE [LARGE SCALE GENOMIC DNA]</scope>
    <source>
        <strain evidence="3 4">DOKDO 023</strain>
    </source>
</reference>
<feature type="modified residue" description="4-aspartylphosphate" evidence="1">
    <location>
        <position position="62"/>
    </location>
</feature>
<evidence type="ECO:0000259" key="2">
    <source>
        <dbReference type="PROSITE" id="PS50110"/>
    </source>
</evidence>